<dbReference type="EMBL" id="CM051399">
    <property type="protein sequence ID" value="KAJ4716422.1"/>
    <property type="molecule type" value="Genomic_DNA"/>
</dbReference>
<gene>
    <name evidence="1" type="ORF">OWV82_011445</name>
</gene>
<keyword evidence="2" id="KW-1185">Reference proteome</keyword>
<reference evidence="1 2" key="1">
    <citation type="journal article" date="2023" name="Science">
        <title>Complex scaffold remodeling in plant triterpene biosynthesis.</title>
        <authorList>
            <person name="De La Pena R."/>
            <person name="Hodgson H."/>
            <person name="Liu J.C."/>
            <person name="Stephenson M.J."/>
            <person name="Martin A.C."/>
            <person name="Owen C."/>
            <person name="Harkess A."/>
            <person name="Leebens-Mack J."/>
            <person name="Jimenez L.E."/>
            <person name="Osbourn A."/>
            <person name="Sattely E.S."/>
        </authorList>
    </citation>
    <scope>NUCLEOTIDE SEQUENCE [LARGE SCALE GENOMIC DNA]</scope>
    <source>
        <strain evidence="2">cv. JPN11</strain>
        <tissue evidence="1">Leaf</tissue>
    </source>
</reference>
<comment type="caution">
    <text evidence="1">The sequence shown here is derived from an EMBL/GenBank/DDBJ whole genome shotgun (WGS) entry which is preliminary data.</text>
</comment>
<organism evidence="1 2">
    <name type="scientific">Melia azedarach</name>
    <name type="common">Chinaberry tree</name>
    <dbReference type="NCBI Taxonomy" id="155640"/>
    <lineage>
        <taxon>Eukaryota</taxon>
        <taxon>Viridiplantae</taxon>
        <taxon>Streptophyta</taxon>
        <taxon>Embryophyta</taxon>
        <taxon>Tracheophyta</taxon>
        <taxon>Spermatophyta</taxon>
        <taxon>Magnoliopsida</taxon>
        <taxon>eudicotyledons</taxon>
        <taxon>Gunneridae</taxon>
        <taxon>Pentapetalae</taxon>
        <taxon>rosids</taxon>
        <taxon>malvids</taxon>
        <taxon>Sapindales</taxon>
        <taxon>Meliaceae</taxon>
        <taxon>Melia</taxon>
    </lineage>
</organism>
<evidence type="ECO:0000313" key="1">
    <source>
        <dbReference type="EMBL" id="KAJ4716422.1"/>
    </source>
</evidence>
<sequence length="82" mass="8965">MSALIDIWTSEVDKLRQKGSTISPSGSTHVDVEANTTDNKQEIKSFLLAGKVSAFLQEMKVHSLAFPYSEASVSMLLDCFSP</sequence>
<accession>A0ACC1XYA8</accession>
<dbReference type="Proteomes" id="UP001164539">
    <property type="component" value="Chromosome 6"/>
</dbReference>
<evidence type="ECO:0000313" key="2">
    <source>
        <dbReference type="Proteomes" id="UP001164539"/>
    </source>
</evidence>
<proteinExistence type="predicted"/>
<name>A0ACC1XYA8_MELAZ</name>
<protein>
    <submittedName>
        <fullName evidence="1">Formin-like protein</fullName>
    </submittedName>
</protein>